<sequence length="203" mass="24166">QKHTNAFINYQLLIVELLHLHFKHTGFNSFHVIWKDYHDRTHKEPLNPYSITFKQGIQRVRHNLQMRSHFIDGRDELILFKCEFDKCKPAISSKVNDSNVLLHDIYKHLPHYPIIQVHWEILHALMIPYKRTIGIERNSLPNSVPFQDKVISFKKPKFNPLLYECDLHKLKMIEDTINVILIRNNELQKLDTINGRRGNQTTN</sequence>
<gene>
    <name evidence="1" type="ORF">RFI_02448</name>
</gene>
<dbReference type="Proteomes" id="UP000023152">
    <property type="component" value="Unassembled WGS sequence"/>
</dbReference>
<proteinExistence type="predicted"/>
<name>X6PAG8_RETFI</name>
<reference evidence="1 2" key="1">
    <citation type="journal article" date="2013" name="Curr. Biol.">
        <title>The Genome of the Foraminiferan Reticulomyxa filosa.</title>
        <authorList>
            <person name="Glockner G."/>
            <person name="Hulsmann N."/>
            <person name="Schleicher M."/>
            <person name="Noegel A.A."/>
            <person name="Eichinger L."/>
            <person name="Gallinger C."/>
            <person name="Pawlowski J."/>
            <person name="Sierra R."/>
            <person name="Euteneuer U."/>
            <person name="Pillet L."/>
            <person name="Moustafa A."/>
            <person name="Platzer M."/>
            <person name="Groth M."/>
            <person name="Szafranski K."/>
            <person name="Schliwa M."/>
        </authorList>
    </citation>
    <scope>NUCLEOTIDE SEQUENCE [LARGE SCALE GENOMIC DNA]</scope>
</reference>
<comment type="caution">
    <text evidence="1">The sequence shown here is derived from an EMBL/GenBank/DDBJ whole genome shotgun (WGS) entry which is preliminary data.</text>
</comment>
<keyword evidence="2" id="KW-1185">Reference proteome</keyword>
<protein>
    <submittedName>
        <fullName evidence="1">Uncharacterized protein</fullName>
    </submittedName>
</protein>
<dbReference type="EMBL" id="ASPP01002402">
    <property type="protein sequence ID" value="ETO34642.1"/>
    <property type="molecule type" value="Genomic_DNA"/>
</dbReference>
<evidence type="ECO:0000313" key="1">
    <source>
        <dbReference type="EMBL" id="ETO34642.1"/>
    </source>
</evidence>
<dbReference type="AlphaFoldDB" id="X6PAG8"/>
<evidence type="ECO:0000313" key="2">
    <source>
        <dbReference type="Proteomes" id="UP000023152"/>
    </source>
</evidence>
<feature type="non-terminal residue" evidence="1">
    <location>
        <position position="1"/>
    </location>
</feature>
<organism evidence="1 2">
    <name type="scientific">Reticulomyxa filosa</name>
    <dbReference type="NCBI Taxonomy" id="46433"/>
    <lineage>
        <taxon>Eukaryota</taxon>
        <taxon>Sar</taxon>
        <taxon>Rhizaria</taxon>
        <taxon>Retaria</taxon>
        <taxon>Foraminifera</taxon>
        <taxon>Monothalamids</taxon>
        <taxon>Reticulomyxidae</taxon>
        <taxon>Reticulomyxa</taxon>
    </lineage>
</organism>
<dbReference type="OrthoDB" id="6257037at2759"/>
<accession>X6PAG8</accession>